<name>A0A0U4ATW0_9BACT</name>
<organism evidence="1 2">
    <name type="scientific">Hymenobacter sedentarius</name>
    <dbReference type="NCBI Taxonomy" id="1411621"/>
    <lineage>
        <taxon>Bacteria</taxon>
        <taxon>Pseudomonadati</taxon>
        <taxon>Bacteroidota</taxon>
        <taxon>Cytophagia</taxon>
        <taxon>Cytophagales</taxon>
        <taxon>Hymenobacteraceae</taxon>
        <taxon>Hymenobacter</taxon>
    </lineage>
</organism>
<proteinExistence type="predicted"/>
<protein>
    <recommendedName>
        <fullName evidence="3">STAS/SEC14 domain-containing protein</fullName>
    </recommendedName>
</protein>
<dbReference type="OrthoDB" id="880716at2"/>
<evidence type="ECO:0000313" key="2">
    <source>
        <dbReference type="Proteomes" id="UP000059542"/>
    </source>
</evidence>
<reference evidence="1 2" key="1">
    <citation type="submission" date="2015-12" db="EMBL/GenBank/DDBJ databases">
        <authorList>
            <person name="Shamseldin A."/>
            <person name="Moawad H."/>
            <person name="Abd El-Rahim W.M."/>
            <person name="Sadowsky M.J."/>
        </authorList>
    </citation>
    <scope>NUCLEOTIDE SEQUENCE [LARGE SCALE GENOMIC DNA]</scope>
    <source>
        <strain evidence="1 2">DG5B</strain>
    </source>
</reference>
<dbReference type="EMBL" id="CP013909">
    <property type="protein sequence ID" value="ALW86896.1"/>
    <property type="molecule type" value="Genomic_DNA"/>
</dbReference>
<dbReference type="AlphaFoldDB" id="A0A0U4ATW0"/>
<dbReference type="Proteomes" id="UP000059542">
    <property type="component" value="Chromosome"/>
</dbReference>
<evidence type="ECO:0008006" key="3">
    <source>
        <dbReference type="Google" id="ProtNLM"/>
    </source>
</evidence>
<dbReference type="RefSeq" id="WP_068197218.1">
    <property type="nucleotide sequence ID" value="NZ_CP013909.1"/>
</dbReference>
<evidence type="ECO:0000313" key="1">
    <source>
        <dbReference type="EMBL" id="ALW86896.1"/>
    </source>
</evidence>
<accession>A0A0U4ATW0</accession>
<sequence>MRHRLRYMQPTATPKLYFENSVGRLLEHPEGFVIFQYRPGKRQLSDLQALLTHTRNLLVRNDWHRMLGDQRQMAPFTEEESAWIVDYWLDASRQRPGGLRGAILLADDAFARLSMDQVMHEAKASVLSYRFFDAEDKAVAWLREVA</sequence>
<dbReference type="KEGG" id="hyg:AUC43_18520"/>
<dbReference type="STRING" id="1411621.AUC43_18520"/>
<keyword evidence="2" id="KW-1185">Reference proteome</keyword>
<gene>
    <name evidence="1" type="ORF">AUC43_18520</name>
</gene>